<organism evidence="6 7">
    <name type="scientific">Chitinophaga chungangae</name>
    <dbReference type="NCBI Taxonomy" id="2821488"/>
    <lineage>
        <taxon>Bacteria</taxon>
        <taxon>Pseudomonadati</taxon>
        <taxon>Bacteroidota</taxon>
        <taxon>Chitinophagia</taxon>
        <taxon>Chitinophagales</taxon>
        <taxon>Chitinophagaceae</taxon>
        <taxon>Chitinophaga</taxon>
    </lineage>
</organism>
<accession>A0ABS3YHQ6</accession>
<keyword evidence="4" id="KW-1133">Transmembrane helix</keyword>
<keyword evidence="2" id="KW-0328">Glycosyltransferase</keyword>
<dbReference type="Pfam" id="PF00535">
    <property type="entry name" value="Glycos_transf_2"/>
    <property type="match status" value="1"/>
</dbReference>
<dbReference type="Proteomes" id="UP000679126">
    <property type="component" value="Unassembled WGS sequence"/>
</dbReference>
<evidence type="ECO:0000256" key="4">
    <source>
        <dbReference type="SAM" id="Phobius"/>
    </source>
</evidence>
<proteinExistence type="inferred from homology"/>
<reference evidence="7" key="1">
    <citation type="submission" date="2021-03" db="EMBL/GenBank/DDBJ databases">
        <title>Assistant Professor.</title>
        <authorList>
            <person name="Huq M.A."/>
        </authorList>
    </citation>
    <scope>NUCLEOTIDE SEQUENCE [LARGE SCALE GENOMIC DNA]</scope>
    <source>
        <strain evidence="7">MAH-28</strain>
    </source>
</reference>
<keyword evidence="7" id="KW-1185">Reference proteome</keyword>
<evidence type="ECO:0000259" key="5">
    <source>
        <dbReference type="Pfam" id="PF00535"/>
    </source>
</evidence>
<dbReference type="InterPro" id="IPR029044">
    <property type="entry name" value="Nucleotide-diphossugar_trans"/>
</dbReference>
<dbReference type="Gene3D" id="3.90.550.10">
    <property type="entry name" value="Spore Coat Polysaccharide Biosynthesis Protein SpsA, Chain A"/>
    <property type="match status" value="1"/>
</dbReference>
<evidence type="ECO:0000256" key="1">
    <source>
        <dbReference type="ARBA" id="ARBA00006739"/>
    </source>
</evidence>
<dbReference type="PANTHER" id="PTHR43630">
    <property type="entry name" value="POLY-BETA-1,6-N-ACETYL-D-GLUCOSAMINE SYNTHASE"/>
    <property type="match status" value="1"/>
</dbReference>
<protein>
    <submittedName>
        <fullName evidence="6">Glycosyltransferase family 2 protein</fullName>
    </submittedName>
</protein>
<feature type="transmembrane region" description="Helical" evidence="4">
    <location>
        <begin position="332"/>
        <end position="355"/>
    </location>
</feature>
<evidence type="ECO:0000256" key="3">
    <source>
        <dbReference type="ARBA" id="ARBA00022679"/>
    </source>
</evidence>
<comment type="caution">
    <text evidence="6">The sequence shown here is derived from an EMBL/GenBank/DDBJ whole genome shotgun (WGS) entry which is preliminary data.</text>
</comment>
<feature type="transmembrane region" description="Helical" evidence="4">
    <location>
        <begin position="362"/>
        <end position="381"/>
    </location>
</feature>
<dbReference type="EMBL" id="JAGHKP010000003">
    <property type="protein sequence ID" value="MBO9154230.1"/>
    <property type="molecule type" value="Genomic_DNA"/>
</dbReference>
<evidence type="ECO:0000313" key="7">
    <source>
        <dbReference type="Proteomes" id="UP000679126"/>
    </source>
</evidence>
<dbReference type="PANTHER" id="PTHR43630:SF1">
    <property type="entry name" value="POLY-BETA-1,6-N-ACETYL-D-GLUCOSAMINE SYNTHASE"/>
    <property type="match status" value="1"/>
</dbReference>
<feature type="transmembrane region" description="Helical" evidence="4">
    <location>
        <begin position="15"/>
        <end position="39"/>
    </location>
</feature>
<dbReference type="RefSeq" id="WP_209147349.1">
    <property type="nucleotide sequence ID" value="NZ_JAGHKP010000003.1"/>
</dbReference>
<keyword evidence="3" id="KW-0808">Transferase</keyword>
<sequence length="404" mass="44920">MPPDLPLPYMSITKIILFSGLFILFFSYIGYGILLWALVKIKRLFAGPQQPAAPFIPPVALIIAAYNEAPVIREKIENTLALDYPPELLHIIFITDGSTDGTPDVVREYPAVHLMHEPFRRGKTAALNRAMEEVTAPVVIFCDANTLLNRDAIINIARHYGDPLTGGVAGEKKVIAADGNGAESTEGVYWKYESALKRLDAALYSVVGAAGELFSIRRELYSPVEPEVILDDFVISLRANMKGYRIAYEPGAYAMEAPSASIREEYKRKVRISAGGFQSIVMLSPLLNIFRYGILSFQYIGHRVLRWTLAPLSLVLALVANIVLVLQQAGGFYTLLLLLQTGFYAASALGYAMALREKKVKLLYVPFYFTFMNLAVFHGFYRYITKTQSSVWAKAARTPATRSI</sequence>
<comment type="similarity">
    <text evidence="1">Belongs to the glycosyltransferase 2 family.</text>
</comment>
<dbReference type="InterPro" id="IPR001173">
    <property type="entry name" value="Glyco_trans_2-like"/>
</dbReference>
<feature type="transmembrane region" description="Helical" evidence="4">
    <location>
        <begin position="304"/>
        <end position="326"/>
    </location>
</feature>
<evidence type="ECO:0000256" key="2">
    <source>
        <dbReference type="ARBA" id="ARBA00022676"/>
    </source>
</evidence>
<dbReference type="SUPFAM" id="SSF53448">
    <property type="entry name" value="Nucleotide-diphospho-sugar transferases"/>
    <property type="match status" value="1"/>
</dbReference>
<name>A0ABS3YHQ6_9BACT</name>
<dbReference type="CDD" id="cd06439">
    <property type="entry name" value="CESA_like_1"/>
    <property type="match status" value="1"/>
</dbReference>
<gene>
    <name evidence="6" type="ORF">J7I43_18535</name>
</gene>
<feature type="domain" description="Glycosyltransferase 2-like" evidence="5">
    <location>
        <begin position="61"/>
        <end position="221"/>
    </location>
</feature>
<keyword evidence="4" id="KW-0812">Transmembrane</keyword>
<keyword evidence="4" id="KW-0472">Membrane</keyword>
<evidence type="ECO:0000313" key="6">
    <source>
        <dbReference type="EMBL" id="MBO9154230.1"/>
    </source>
</evidence>